<dbReference type="OrthoDB" id="832237at2"/>
<organism evidence="2 3">
    <name type="scientific">Tenacibaculum jejuense</name>
    <dbReference type="NCBI Taxonomy" id="584609"/>
    <lineage>
        <taxon>Bacteria</taxon>
        <taxon>Pseudomonadati</taxon>
        <taxon>Bacteroidota</taxon>
        <taxon>Flavobacteriia</taxon>
        <taxon>Flavobacteriales</taxon>
        <taxon>Flavobacteriaceae</taxon>
        <taxon>Tenacibaculum</taxon>
    </lineage>
</organism>
<dbReference type="SUPFAM" id="SSF49299">
    <property type="entry name" value="PKD domain"/>
    <property type="match status" value="1"/>
</dbReference>
<gene>
    <name evidence="2" type="ORF">TJEJU_2964</name>
</gene>
<dbReference type="InterPro" id="IPR035986">
    <property type="entry name" value="PKD_dom_sf"/>
</dbReference>
<keyword evidence="1" id="KW-0732">Signal</keyword>
<dbReference type="CDD" id="cd00146">
    <property type="entry name" value="PKD"/>
    <property type="match status" value="1"/>
</dbReference>
<feature type="chain" id="PRO_5012828055" evidence="1">
    <location>
        <begin position="24"/>
        <end position="522"/>
    </location>
</feature>
<dbReference type="EMBL" id="LT899436">
    <property type="protein sequence ID" value="SNR16633.1"/>
    <property type="molecule type" value="Genomic_DNA"/>
</dbReference>
<dbReference type="Gene3D" id="2.60.120.260">
    <property type="entry name" value="Galactose-binding domain-like"/>
    <property type="match status" value="1"/>
</dbReference>
<sequence length="522" mass="57834">MKKIKLKNIIPLLLISFTGSFLIQCDKEETVLIEPNQRAIFTSEMDFDNRVNVNQDIDFADASAGVVSRTWTFPDNAVDIDGSDNNQTSSNKIVKAFFNQPGTYNVTLNQTFKGDVLANGQSTGSNVADTTIVVNVLSEVNINLRANILNDDGTLGNPLVIADNAENEVIASKKVRFSYTVDGDPDIFDWTFNGASPDTFDGSDVDVDVTYRSLGVHDLKFIARRDRPAGGDTISIKNLIKVVPSTEPVNLISVNELDGKIGLEFSRDMDPNSATASQFSVTLENNGATIPVNITNIDVDSNFPNILVLTLNETVFRDDEVTVSYTPGTLATTDRVNADAIPQTPVGFDRLENILTSILDHSFENSTNINDEWPDNMWGGMWAKYNRNVSSMRAKTGTNSLLVEYEPNGGMIINSGPATIPTEQGQTYELGFWIYVESLGNSDPAQFLPEIRFFADPPFQELGIVFFNDTFPTGQWLYQSLFFTANNTEDAKLLIRGFNEFNPEPLKFFIDDLTLRKVNLRP</sequence>
<name>A0A238UBR0_9FLAO</name>
<keyword evidence="2" id="KW-0449">Lipoprotein</keyword>
<accession>A0A238UBR0</accession>
<feature type="signal peptide" evidence="1">
    <location>
        <begin position="1"/>
        <end position="23"/>
    </location>
</feature>
<dbReference type="Proteomes" id="UP000215214">
    <property type="component" value="Chromosome TJEJU"/>
</dbReference>
<dbReference type="RefSeq" id="WP_095073313.1">
    <property type="nucleotide sequence ID" value="NZ_LT899436.1"/>
</dbReference>
<dbReference type="InterPro" id="IPR013783">
    <property type="entry name" value="Ig-like_fold"/>
</dbReference>
<dbReference type="InterPro" id="IPR028059">
    <property type="entry name" value="SWM_rpt"/>
</dbReference>
<keyword evidence="3" id="KW-1185">Reference proteome</keyword>
<dbReference type="Pfam" id="PF13753">
    <property type="entry name" value="SWM_repeat"/>
    <property type="match status" value="1"/>
</dbReference>
<dbReference type="Gene3D" id="2.60.40.10">
    <property type="entry name" value="Immunoglobulins"/>
    <property type="match status" value="1"/>
</dbReference>
<proteinExistence type="predicted"/>
<evidence type="ECO:0000313" key="3">
    <source>
        <dbReference type="Proteomes" id="UP000215214"/>
    </source>
</evidence>
<evidence type="ECO:0000256" key="1">
    <source>
        <dbReference type="SAM" id="SignalP"/>
    </source>
</evidence>
<reference evidence="2 3" key="1">
    <citation type="submission" date="2017-07" db="EMBL/GenBank/DDBJ databases">
        <authorList>
            <person name="Sun Z.S."/>
            <person name="Albrecht U."/>
            <person name="Echele G."/>
            <person name="Lee C.C."/>
        </authorList>
    </citation>
    <scope>NUCLEOTIDE SEQUENCE [LARGE SCALE GENOMIC DNA]</scope>
    <source>
        <strain evidence="3">type strain: KCTC 22618</strain>
    </source>
</reference>
<dbReference type="AlphaFoldDB" id="A0A238UBR0"/>
<dbReference type="KEGG" id="tje:TJEJU_2964"/>
<evidence type="ECO:0000313" key="2">
    <source>
        <dbReference type="EMBL" id="SNR16633.1"/>
    </source>
</evidence>
<protein>
    <submittedName>
        <fullName evidence="2">Probable lipoprotein</fullName>
    </submittedName>
</protein>